<dbReference type="EMBL" id="UINC01015284">
    <property type="protein sequence ID" value="SVA64474.1"/>
    <property type="molecule type" value="Genomic_DNA"/>
</dbReference>
<evidence type="ECO:0000313" key="1">
    <source>
        <dbReference type="EMBL" id="SVA64474.1"/>
    </source>
</evidence>
<reference evidence="1" key="1">
    <citation type="submission" date="2018-05" db="EMBL/GenBank/DDBJ databases">
        <authorList>
            <person name="Lanie J.A."/>
            <person name="Ng W.-L."/>
            <person name="Kazmierczak K.M."/>
            <person name="Andrzejewski T.M."/>
            <person name="Davidsen T.M."/>
            <person name="Wayne K.J."/>
            <person name="Tettelin H."/>
            <person name="Glass J.I."/>
            <person name="Rusch D."/>
            <person name="Podicherti R."/>
            <person name="Tsui H.-C.T."/>
            <person name="Winkler M.E."/>
        </authorList>
    </citation>
    <scope>NUCLEOTIDE SEQUENCE</scope>
</reference>
<protein>
    <submittedName>
        <fullName evidence="1">Uncharacterized protein</fullName>
    </submittedName>
</protein>
<sequence>MTKITEGSTTDDESVSATAIMEFFGISK</sequence>
<accession>A0A381XI90</accession>
<organism evidence="1">
    <name type="scientific">marine metagenome</name>
    <dbReference type="NCBI Taxonomy" id="408172"/>
    <lineage>
        <taxon>unclassified sequences</taxon>
        <taxon>metagenomes</taxon>
        <taxon>ecological metagenomes</taxon>
    </lineage>
</organism>
<proteinExistence type="predicted"/>
<dbReference type="AlphaFoldDB" id="A0A381XI90"/>
<gene>
    <name evidence="1" type="ORF">METZ01_LOCUS117328</name>
</gene>
<name>A0A381XI90_9ZZZZ</name>